<organism evidence="1">
    <name type="scientific">human gut metagenome</name>
    <dbReference type="NCBI Taxonomy" id="408170"/>
    <lineage>
        <taxon>unclassified sequences</taxon>
        <taxon>metagenomes</taxon>
        <taxon>organismal metagenomes</taxon>
    </lineage>
</organism>
<gene>
    <name evidence="1" type="ORF">OBE_03056</name>
</gene>
<reference evidence="1" key="1">
    <citation type="journal article" date="2013" name="Environ. Microbiol.">
        <title>Microbiota from the distal guts of lean and obese adolescents exhibit partial functional redundancy besides clear differences in community structure.</title>
        <authorList>
            <person name="Ferrer M."/>
            <person name="Ruiz A."/>
            <person name="Lanza F."/>
            <person name="Haange S.B."/>
            <person name="Oberbach A."/>
            <person name="Till H."/>
            <person name="Bargiela R."/>
            <person name="Campoy C."/>
            <person name="Segura M.T."/>
            <person name="Richter M."/>
            <person name="von Bergen M."/>
            <person name="Seifert J."/>
            <person name="Suarez A."/>
        </authorList>
    </citation>
    <scope>NUCLEOTIDE SEQUENCE</scope>
</reference>
<proteinExistence type="predicted"/>
<protein>
    <submittedName>
        <fullName evidence="1">Type IIS restriction-modification protein</fullName>
    </submittedName>
</protein>
<dbReference type="EMBL" id="AJWZ01002022">
    <property type="protein sequence ID" value="EKC72106.1"/>
    <property type="molecule type" value="Genomic_DNA"/>
</dbReference>
<sequence length="61" mass="7076">MESLVTTILATKRKNPQADTISYEQEIDKTVFHLYGLTYDEVLIVDPNPPFTREEYEGKLN</sequence>
<comment type="caution">
    <text evidence="1">The sequence shown here is derived from an EMBL/GenBank/DDBJ whole genome shotgun (WGS) entry which is preliminary data.</text>
</comment>
<evidence type="ECO:0000313" key="1">
    <source>
        <dbReference type="EMBL" id="EKC72106.1"/>
    </source>
</evidence>
<dbReference type="AlphaFoldDB" id="K1UKY0"/>
<accession>K1UKY0</accession>
<name>K1UKY0_9ZZZZ</name>